<dbReference type="InterPro" id="IPR051908">
    <property type="entry name" value="Ribosomal_N-acetyltransferase"/>
</dbReference>
<dbReference type="OrthoDB" id="9795188at2"/>
<name>A0A372FWP3_9ACTN</name>
<dbReference type="RefSeq" id="WP_117229393.1">
    <property type="nucleotide sequence ID" value="NZ_CP061725.1"/>
</dbReference>
<proteinExistence type="predicted"/>
<dbReference type="InterPro" id="IPR016181">
    <property type="entry name" value="Acyl_CoA_acyltransferase"/>
</dbReference>
<dbReference type="GO" id="GO:1990189">
    <property type="term" value="F:protein N-terminal-serine acetyltransferase activity"/>
    <property type="evidence" value="ECO:0007669"/>
    <property type="project" value="TreeGrafter"/>
</dbReference>
<evidence type="ECO:0000259" key="1">
    <source>
        <dbReference type="PROSITE" id="PS51186"/>
    </source>
</evidence>
<dbReference type="InterPro" id="IPR000182">
    <property type="entry name" value="GNAT_dom"/>
</dbReference>
<keyword evidence="3" id="KW-1185">Reference proteome</keyword>
<accession>A0A372FWP3</accession>
<evidence type="ECO:0000313" key="3">
    <source>
        <dbReference type="Proteomes" id="UP000262621"/>
    </source>
</evidence>
<dbReference type="PROSITE" id="PS51186">
    <property type="entry name" value="GNAT"/>
    <property type="match status" value="2"/>
</dbReference>
<protein>
    <submittedName>
        <fullName evidence="2">GNAT N-acetyltransferase</fullName>
    </submittedName>
</protein>
<keyword evidence="2" id="KW-0808">Transferase</keyword>
<dbReference type="PANTHER" id="PTHR43441:SF10">
    <property type="entry name" value="ACETYLTRANSFERASE"/>
    <property type="match status" value="1"/>
</dbReference>
<dbReference type="SUPFAM" id="SSF55729">
    <property type="entry name" value="Acyl-CoA N-acyltransferases (Nat)"/>
    <property type="match status" value="2"/>
</dbReference>
<reference evidence="2 3" key="1">
    <citation type="submission" date="2018-08" db="EMBL/GenBank/DDBJ databases">
        <title>Verrucosispora craniellae sp. nov., isolated from a marine sponge in the South China Sea.</title>
        <authorList>
            <person name="Li L."/>
            <person name="Lin H.W."/>
        </authorList>
    </citation>
    <scope>NUCLEOTIDE SEQUENCE [LARGE SCALE GENOMIC DNA]</scope>
    <source>
        <strain evidence="2 3">LHW63014</strain>
    </source>
</reference>
<dbReference type="GO" id="GO:0005737">
    <property type="term" value="C:cytoplasm"/>
    <property type="evidence" value="ECO:0007669"/>
    <property type="project" value="TreeGrafter"/>
</dbReference>
<dbReference type="Gene3D" id="3.40.630.30">
    <property type="match status" value="2"/>
</dbReference>
<gene>
    <name evidence="2" type="ORF">D0Q02_19085</name>
</gene>
<dbReference type="EMBL" id="QVFU01000021">
    <property type="protein sequence ID" value="RFS44966.1"/>
    <property type="molecule type" value="Genomic_DNA"/>
</dbReference>
<dbReference type="Pfam" id="PF13302">
    <property type="entry name" value="Acetyltransf_3"/>
    <property type="match status" value="2"/>
</dbReference>
<dbReference type="AlphaFoldDB" id="A0A372FWP3"/>
<dbReference type="GO" id="GO:0008999">
    <property type="term" value="F:protein-N-terminal-alanine acetyltransferase activity"/>
    <property type="evidence" value="ECO:0007669"/>
    <property type="project" value="TreeGrafter"/>
</dbReference>
<dbReference type="PANTHER" id="PTHR43441">
    <property type="entry name" value="RIBOSOMAL-PROTEIN-SERINE ACETYLTRANSFERASE"/>
    <property type="match status" value="1"/>
</dbReference>
<feature type="domain" description="N-acetyltransferase" evidence="1">
    <location>
        <begin position="11"/>
        <end position="175"/>
    </location>
</feature>
<organism evidence="2 3">
    <name type="scientific">Micromonospora craniellae</name>
    <dbReference type="NCBI Taxonomy" id="2294034"/>
    <lineage>
        <taxon>Bacteria</taxon>
        <taxon>Bacillati</taxon>
        <taxon>Actinomycetota</taxon>
        <taxon>Actinomycetes</taxon>
        <taxon>Micromonosporales</taxon>
        <taxon>Micromonosporaceae</taxon>
        <taxon>Micromonospora</taxon>
    </lineage>
</organism>
<dbReference type="Proteomes" id="UP000262621">
    <property type="component" value="Unassembled WGS sequence"/>
</dbReference>
<feature type="domain" description="N-acetyltransferase" evidence="1">
    <location>
        <begin position="215"/>
        <end position="379"/>
    </location>
</feature>
<comment type="caution">
    <text evidence="2">The sequence shown here is derived from an EMBL/GenBank/DDBJ whole genome shotgun (WGS) entry which is preliminary data.</text>
</comment>
<evidence type="ECO:0000313" key="2">
    <source>
        <dbReference type="EMBL" id="RFS44966.1"/>
    </source>
</evidence>
<sequence length="382" mass="41310">MEPVEIAEDGVLLRPWQPEDAADVYRACQDPDIQRWTTVPRPYRPVDAHRFVAELAPAAWAAGTGAPFAVCDAITGTLLGSCGLVSIDRGTGEVGYWTAPWASRRGVAVRATRAVARWAFDAVPLRRLIWQAELGNHASRLVALRAGFRIDGRLRLADPAPGGRPEGWIGSLSPDEIPAPGETGPAGPGTLSARRAAVFGRPPPVLFATSGDHELRLRAMEEDDLDAIEATCRDPETRRWTSLPTDYRRRDAESFLEYCRQAWAGGTAAGYVIADPQDRYVGTIDLRLSPTDPLLADVGYMTAPYARGRGHQTAALAALCAWGFAVLGLARVEWRATVGNVASRRVAEKVGFTVEGTARRALTHRGTRVDAWVGGLIAEDLA</sequence>